<dbReference type="Proteomes" id="UP000182894">
    <property type="component" value="Unassembled WGS sequence"/>
</dbReference>
<dbReference type="EMBL" id="FNCO01000023">
    <property type="protein sequence ID" value="SDJ21497.1"/>
    <property type="molecule type" value="Genomic_DNA"/>
</dbReference>
<feature type="coiled-coil region" evidence="1">
    <location>
        <begin position="144"/>
        <end position="328"/>
    </location>
</feature>
<organism evidence="4 5">
    <name type="scientific">Pseudomonas abietaniphila</name>
    <dbReference type="NCBI Taxonomy" id="89065"/>
    <lineage>
        <taxon>Bacteria</taxon>
        <taxon>Pseudomonadati</taxon>
        <taxon>Pseudomonadota</taxon>
        <taxon>Gammaproteobacteria</taxon>
        <taxon>Pseudomonadales</taxon>
        <taxon>Pseudomonadaceae</taxon>
        <taxon>Pseudomonas</taxon>
    </lineage>
</organism>
<evidence type="ECO:0000313" key="5">
    <source>
        <dbReference type="Proteomes" id="UP000182894"/>
    </source>
</evidence>
<evidence type="ECO:0000313" key="4">
    <source>
        <dbReference type="EMBL" id="SDJ21497.1"/>
    </source>
</evidence>
<accession>A0A1G8RX22</accession>
<evidence type="ECO:0000256" key="1">
    <source>
        <dbReference type="SAM" id="Coils"/>
    </source>
</evidence>
<dbReference type="RefSeq" id="WP_074758674.1">
    <property type="nucleotide sequence ID" value="NZ_FNCO01000023.1"/>
</dbReference>
<dbReference type="OrthoDB" id="6889924at2"/>
<dbReference type="STRING" id="89065.SAMN05216605_12384"/>
<evidence type="ECO:0000256" key="2">
    <source>
        <dbReference type="SAM" id="MobiDB-lite"/>
    </source>
</evidence>
<protein>
    <submittedName>
        <fullName evidence="4">Replication region DNA-binding N-term</fullName>
    </submittedName>
</protein>
<feature type="domain" description="KfrA N-terminal DNA-binding" evidence="3">
    <location>
        <begin position="18"/>
        <end position="133"/>
    </location>
</feature>
<name>A0A1G8RX22_9PSED</name>
<reference evidence="5" key="1">
    <citation type="submission" date="2016-10" db="EMBL/GenBank/DDBJ databases">
        <authorList>
            <person name="Varghese N."/>
            <person name="Submissions S."/>
        </authorList>
    </citation>
    <scope>NUCLEOTIDE SEQUENCE [LARGE SCALE GENOMIC DNA]</scope>
    <source>
        <strain evidence="5">ATCC 700689</strain>
    </source>
</reference>
<gene>
    <name evidence="4" type="ORF">SAMN05216605_12384</name>
</gene>
<proteinExistence type="predicted"/>
<dbReference type="GO" id="GO:0003677">
    <property type="term" value="F:DNA binding"/>
    <property type="evidence" value="ECO:0007669"/>
    <property type="project" value="UniProtKB-KW"/>
</dbReference>
<sequence length="354" mass="40216">MSLDPLNTVVHPVNSVGTRELVHRYADELLGNGMEVRQSEILAMIYARNDRKASPNLVNDEIKKFWMETGPKLNARLRRPGVPDSVVARFEEVWDIALKAAGDSHAIELQAFQKATRDAEVNCRNAQESEKKAIEQFNDRLSEVEGLRADKIQLSEQLASHEAERRNLQKQVEDLNLKVVELTASKHEELQRMTEFHQSAVDAHKQERQEQQLRYEALSEKADQARIAAEQVREELKKEAEENLIGRENHLMRETARMRDELNKNMDELSKKLKGAESEVEALRIQRSNASEDAAAAKGRLAETERTVARLEASLAQQHDQNRALQDALMESLRSIKSGGNESAESPRLTTDKK</sequence>
<feature type="region of interest" description="Disordered" evidence="2">
    <location>
        <begin position="333"/>
        <end position="354"/>
    </location>
</feature>
<dbReference type="AlphaFoldDB" id="A0A1G8RX22"/>
<evidence type="ECO:0000259" key="3">
    <source>
        <dbReference type="Pfam" id="PF11740"/>
    </source>
</evidence>
<keyword evidence="5" id="KW-1185">Reference proteome</keyword>
<keyword evidence="4" id="KW-0238">DNA-binding</keyword>
<keyword evidence="1" id="KW-0175">Coiled coil</keyword>
<dbReference type="Pfam" id="PF11740">
    <property type="entry name" value="KfrA_N"/>
    <property type="match status" value="1"/>
</dbReference>
<dbReference type="InterPro" id="IPR021104">
    <property type="entry name" value="KfrA_DNA-bd_N"/>
</dbReference>